<feature type="compositionally biased region" description="Basic and acidic residues" evidence="1">
    <location>
        <begin position="60"/>
        <end position="77"/>
    </location>
</feature>
<feature type="compositionally biased region" description="Low complexity" evidence="1">
    <location>
        <begin position="7"/>
        <end position="23"/>
    </location>
</feature>
<reference evidence="2 3" key="1">
    <citation type="submission" date="2005-09" db="EMBL/GenBank/DDBJ databases">
        <authorList>
            <person name="Woods D.E."/>
            <person name="Nierman W.C."/>
        </authorList>
    </citation>
    <scope>NUCLEOTIDE SEQUENCE [LARGE SCALE GENOMIC DNA]</scope>
    <source>
        <strain evidence="2 3">1710b</strain>
    </source>
</reference>
<feature type="compositionally biased region" description="Basic residues" evidence="1">
    <location>
        <begin position="350"/>
        <end position="377"/>
    </location>
</feature>
<feature type="compositionally biased region" description="Basic and acidic residues" evidence="1">
    <location>
        <begin position="312"/>
        <end position="329"/>
    </location>
</feature>
<gene>
    <name evidence="2" type="ordered locus">BURPS1710b_A0637</name>
</gene>
<feature type="region of interest" description="Disordered" evidence="1">
    <location>
        <begin position="1024"/>
        <end position="1043"/>
    </location>
</feature>
<sequence length="1069" mass="122168">MDRRSARPAAVAVAAVHAGQPAVSRSARQRLFRQPAARQRADPPANRDALPHGRHVRVRAARDARPRLRRRAADAAARRSAGRHRTHPRPRARRRGHRAPAARSHVRAAGRPARAARRSAPVDRRRAGEDRAAAPSRPLAAARREHADHAHPEAAARARRQPARRHAHVGRERMAVRADRRRVRVARRALRHRSVRRSESARRRALRPPAVARRTLAPAAAAGRHVPGNRHVRARQISGRRRPRHRDDHGSARRLRARAGRPPRVLRGADRVLAARRDRRPREELQHRAPARQPLPFDAALRRAVRASGHRPGREPVARAARAARDGRARQAHPLSAAPDPAAALDRAGPARRLRARRRRRADRHADRAHRGRRRRGVGAAAARFSARRRRCDLQRNARPERKARRRRGRARTMTGWRGRRRAPRRAIGTQSPLNRRTRPASPGGRRSRRARATRCDSGSGGRRSVVSSGVLLEPPPYDDDDADDHADEHEPQREHVADELPEFVDARAHHGRRIAGRVARRVDVRGAIQKERPADRAVRLPRRQQRARRHRAHLRAFRRRHPVDDRALDRMIDGRADPRHADREQRAQRERLNPPDQPPPSTMLVPVFHRIAPFRSRRRARRRASIRPVAYCVQPEPPGLTWLKWNGSRRARRRGEKTDRAPSGRIDARAWPNRGPCPRNPCANSCGIHPAFMRNSCRFDAGIRPRHPAGFARKKTARMPRASPRASRPMPGAGGRARIAHRASRLRRAAAVRMRQIVEKRLHDRIAPGAAPRDHVERHVVAQRGGIQRLEQPLLHVRRREMLRQIAEMVTGQDQQRDGLHVVGVRGDVRGCRRQRHLRRRIGSPRPFESRDAGRGEPPRPREQRMAAPAVRELTLDEERRVLERRHAMPEIADRDLHVAAQQPFLEIARRPHRDHEAHRLVAPPKARDRLAHARVRADRRVADEADRKRADERLVHVPRFARECVDGRVQLLRERVEALALRRQPKAAAPALAQPEADARLERRQLRADRRLAHVQRRLRGAHAARVRHRDEHADQPKVQVRQGAEHVFSSLSSPSRAPPIHRHISM</sequence>
<feature type="region of interest" description="Disordered" evidence="1">
    <location>
        <begin position="835"/>
        <end position="869"/>
    </location>
</feature>
<feature type="compositionally biased region" description="Basic and acidic residues" evidence="1">
    <location>
        <begin position="267"/>
        <end position="287"/>
    </location>
</feature>
<dbReference type="AlphaFoldDB" id="Q3JKV8"/>
<feature type="compositionally biased region" description="Basic residues" evidence="1">
    <location>
        <begin position="252"/>
        <end position="261"/>
    </location>
</feature>
<evidence type="ECO:0000313" key="3">
    <source>
        <dbReference type="Proteomes" id="UP000002700"/>
    </source>
</evidence>
<feature type="compositionally biased region" description="Low complexity" evidence="1">
    <location>
        <begin position="332"/>
        <end position="348"/>
    </location>
</feature>
<accession>Q3JKV8</accession>
<feature type="compositionally biased region" description="Basic and acidic residues" evidence="1">
    <location>
        <begin position="569"/>
        <end position="594"/>
    </location>
</feature>
<evidence type="ECO:0000313" key="2">
    <source>
        <dbReference type="EMBL" id="ABA52863.1"/>
    </source>
</evidence>
<feature type="compositionally biased region" description="Basic residues" evidence="1">
    <location>
        <begin position="80"/>
        <end position="108"/>
    </location>
</feature>
<feature type="region of interest" description="Disordered" evidence="1">
    <location>
        <begin position="713"/>
        <end position="743"/>
    </location>
</feature>
<feature type="region of interest" description="Disordered" evidence="1">
    <location>
        <begin position="1050"/>
        <end position="1069"/>
    </location>
</feature>
<feature type="compositionally biased region" description="Low complexity" evidence="1">
    <location>
        <begin position="33"/>
        <end position="48"/>
    </location>
</feature>
<organism evidence="2 3">
    <name type="scientific">Burkholderia pseudomallei (strain 1710b)</name>
    <dbReference type="NCBI Taxonomy" id="320372"/>
    <lineage>
        <taxon>Bacteria</taxon>
        <taxon>Pseudomonadati</taxon>
        <taxon>Pseudomonadota</taxon>
        <taxon>Betaproteobacteria</taxon>
        <taxon>Burkholderiales</taxon>
        <taxon>Burkholderiaceae</taxon>
        <taxon>Burkholderia</taxon>
        <taxon>pseudomallei group</taxon>
    </lineage>
</organism>
<feature type="region of interest" description="Disordered" evidence="1">
    <location>
        <begin position="1"/>
        <end position="499"/>
    </location>
</feature>
<feature type="compositionally biased region" description="Basic residues" evidence="1">
    <location>
        <begin position="227"/>
        <end position="244"/>
    </location>
</feature>
<protein>
    <submittedName>
        <fullName evidence="2">Uncharacterized protein</fullName>
    </submittedName>
</protein>
<dbReference type="EnsemblBacteria" id="ABA52863">
    <property type="protein sequence ID" value="ABA52863"/>
    <property type="gene ID" value="BURPS1710b_A0637"/>
</dbReference>
<feature type="compositionally biased region" description="Basic residues" evidence="1">
    <location>
        <begin position="402"/>
        <end position="411"/>
    </location>
</feature>
<dbReference type="HOGENOM" id="CLU_287816_0_0_4"/>
<name>Q3JKV8_BURP1</name>
<dbReference type="Proteomes" id="UP000002700">
    <property type="component" value="Chromosome II"/>
</dbReference>
<feature type="compositionally biased region" description="Basic and acidic residues" evidence="1">
    <location>
        <begin position="120"/>
        <end position="132"/>
    </location>
</feature>
<feature type="compositionally biased region" description="Basic residues" evidence="1">
    <location>
        <begin position="157"/>
        <end position="168"/>
    </location>
</feature>
<feature type="compositionally biased region" description="Basic residues" evidence="1">
    <location>
        <begin position="179"/>
        <end position="195"/>
    </location>
</feature>
<feature type="compositionally biased region" description="Basic and acidic residues" evidence="1">
    <location>
        <begin position="142"/>
        <end position="156"/>
    </location>
</feature>
<feature type="compositionally biased region" description="Low complexity" evidence="1">
    <location>
        <begin position="207"/>
        <end position="222"/>
    </location>
</feature>
<evidence type="ECO:0000256" key="1">
    <source>
        <dbReference type="SAM" id="MobiDB-lite"/>
    </source>
</evidence>
<feature type="compositionally biased region" description="Low complexity" evidence="1">
    <location>
        <begin position="720"/>
        <end position="732"/>
    </location>
</feature>
<dbReference type="EMBL" id="CP000125">
    <property type="protein sequence ID" value="ABA52863.1"/>
    <property type="molecule type" value="Genomic_DNA"/>
</dbReference>
<feature type="compositionally biased region" description="Basic and acidic residues" evidence="1">
    <location>
        <begin position="487"/>
        <end position="499"/>
    </location>
</feature>
<dbReference type="KEGG" id="bpm:BURPS1710b_A0637"/>
<feature type="compositionally biased region" description="Basic residues" evidence="1">
    <location>
        <begin position="835"/>
        <end position="844"/>
    </location>
</feature>
<feature type="compositionally biased region" description="Acidic residues" evidence="1">
    <location>
        <begin position="477"/>
        <end position="486"/>
    </location>
</feature>
<feature type="compositionally biased region" description="Basic and acidic residues" evidence="1">
    <location>
        <begin position="169"/>
        <end position="178"/>
    </location>
</feature>
<proteinExistence type="predicted"/>
<feature type="compositionally biased region" description="Basic and acidic residues" evidence="1">
    <location>
        <begin position="849"/>
        <end position="866"/>
    </location>
</feature>
<feature type="compositionally biased region" description="Basic and acidic residues" evidence="1">
    <location>
        <begin position="392"/>
        <end position="401"/>
    </location>
</feature>
<feature type="region of interest" description="Disordered" evidence="1">
    <location>
        <begin position="569"/>
        <end position="604"/>
    </location>
</feature>